<proteinExistence type="predicted"/>
<evidence type="ECO:0000313" key="2">
    <source>
        <dbReference type="Proteomes" id="UP000794436"/>
    </source>
</evidence>
<dbReference type="Proteomes" id="UP000794436">
    <property type="component" value="Unassembled WGS sequence"/>
</dbReference>
<reference evidence="1" key="1">
    <citation type="submission" date="2019-03" db="EMBL/GenBank/DDBJ databases">
        <title>Long read genome sequence of the mycoparasitic Pythium oligandrum ATCC 38472 isolated from sugarbeet rhizosphere.</title>
        <authorList>
            <person name="Gaulin E."/>
        </authorList>
    </citation>
    <scope>NUCLEOTIDE SEQUENCE</scope>
    <source>
        <strain evidence="1">ATCC 38472_TT</strain>
    </source>
</reference>
<dbReference type="EMBL" id="SPLM01000112">
    <property type="protein sequence ID" value="TMW58123.1"/>
    <property type="molecule type" value="Genomic_DNA"/>
</dbReference>
<name>A0A8K1FGV1_PYTOL</name>
<organism evidence="1 2">
    <name type="scientific">Pythium oligandrum</name>
    <name type="common">Mycoparasitic fungus</name>
    <dbReference type="NCBI Taxonomy" id="41045"/>
    <lineage>
        <taxon>Eukaryota</taxon>
        <taxon>Sar</taxon>
        <taxon>Stramenopiles</taxon>
        <taxon>Oomycota</taxon>
        <taxon>Peronosporomycetes</taxon>
        <taxon>Pythiales</taxon>
        <taxon>Pythiaceae</taxon>
        <taxon>Pythium</taxon>
    </lineage>
</organism>
<comment type="caution">
    <text evidence="1">The sequence shown here is derived from an EMBL/GenBank/DDBJ whole genome shotgun (WGS) entry which is preliminary data.</text>
</comment>
<accession>A0A8K1FGV1</accession>
<evidence type="ECO:0000313" key="1">
    <source>
        <dbReference type="EMBL" id="TMW58123.1"/>
    </source>
</evidence>
<gene>
    <name evidence="1" type="ORF">Poli38472_011711</name>
</gene>
<keyword evidence="2" id="KW-1185">Reference proteome</keyword>
<sequence length="73" mass="8253">MNKSADAERFCAFRLRYSLSIDLLHLNKANFGMTCTSPVFCRSSDNYSLWITPSLKRPSNPISNLQASHLCIV</sequence>
<protein>
    <submittedName>
        <fullName evidence="1">Uncharacterized protein</fullName>
    </submittedName>
</protein>
<dbReference type="AlphaFoldDB" id="A0A8K1FGV1"/>